<keyword evidence="6 9" id="KW-0812">Transmembrane</keyword>
<dbReference type="Proteomes" id="UP001301769">
    <property type="component" value="Unassembled WGS sequence"/>
</dbReference>
<dbReference type="CDD" id="cd13959">
    <property type="entry name" value="PT_UbiA_COQ2"/>
    <property type="match status" value="1"/>
</dbReference>
<evidence type="ECO:0000256" key="9">
    <source>
        <dbReference type="SAM" id="Phobius"/>
    </source>
</evidence>
<evidence type="ECO:0000256" key="3">
    <source>
        <dbReference type="ARBA" id="ARBA00004721"/>
    </source>
</evidence>
<dbReference type="InterPro" id="IPR000537">
    <property type="entry name" value="UbiA_prenyltransferase"/>
</dbReference>
<accession>A0AAN7B4Z7</accession>
<protein>
    <submittedName>
        <fullName evidence="10">UbiA-like polyprenyl transferase AtnF</fullName>
    </submittedName>
</protein>
<comment type="similarity">
    <text evidence="4">Belongs to the UbiA prenyltransferase family.</text>
</comment>
<keyword evidence="11" id="KW-1185">Reference proteome</keyword>
<dbReference type="PANTHER" id="PTHR11048">
    <property type="entry name" value="PRENYLTRANSFERASES"/>
    <property type="match status" value="1"/>
</dbReference>
<dbReference type="InterPro" id="IPR044878">
    <property type="entry name" value="UbiA_sf"/>
</dbReference>
<dbReference type="Gene3D" id="1.20.120.1780">
    <property type="entry name" value="UbiA prenyltransferase"/>
    <property type="match status" value="1"/>
</dbReference>
<comment type="caution">
    <text evidence="10">The sequence shown here is derived from an EMBL/GenBank/DDBJ whole genome shotgun (WGS) entry which is preliminary data.</text>
</comment>
<comment type="cofactor">
    <cofactor evidence="1">
        <name>Mg(2+)</name>
        <dbReference type="ChEBI" id="CHEBI:18420"/>
    </cofactor>
</comment>
<keyword evidence="8 9" id="KW-0472">Membrane</keyword>
<feature type="transmembrane region" description="Helical" evidence="9">
    <location>
        <begin position="340"/>
        <end position="362"/>
    </location>
</feature>
<evidence type="ECO:0000256" key="7">
    <source>
        <dbReference type="ARBA" id="ARBA00022989"/>
    </source>
</evidence>
<evidence type="ECO:0000256" key="1">
    <source>
        <dbReference type="ARBA" id="ARBA00001946"/>
    </source>
</evidence>
<feature type="transmembrane region" description="Helical" evidence="9">
    <location>
        <begin position="307"/>
        <end position="328"/>
    </location>
</feature>
<dbReference type="PANTHER" id="PTHR11048:SF28">
    <property type="entry name" value="4-HYDROXYBENZOATE POLYPRENYLTRANSFERASE, MITOCHONDRIAL"/>
    <property type="match status" value="1"/>
</dbReference>
<name>A0AAN7B4Z7_9PEZI</name>
<dbReference type="Pfam" id="PF01040">
    <property type="entry name" value="UbiA"/>
    <property type="match status" value="1"/>
</dbReference>
<evidence type="ECO:0000313" key="11">
    <source>
        <dbReference type="Proteomes" id="UP001301769"/>
    </source>
</evidence>
<evidence type="ECO:0000313" key="10">
    <source>
        <dbReference type="EMBL" id="KAK4210217.1"/>
    </source>
</evidence>
<dbReference type="GO" id="GO:0005886">
    <property type="term" value="C:plasma membrane"/>
    <property type="evidence" value="ECO:0007669"/>
    <property type="project" value="TreeGrafter"/>
</dbReference>
<dbReference type="AlphaFoldDB" id="A0AAN7B4Z7"/>
<proteinExistence type="inferred from homology"/>
<evidence type="ECO:0000256" key="6">
    <source>
        <dbReference type="ARBA" id="ARBA00022692"/>
    </source>
</evidence>
<feature type="transmembrane region" description="Helical" evidence="9">
    <location>
        <begin position="242"/>
        <end position="259"/>
    </location>
</feature>
<evidence type="ECO:0000256" key="2">
    <source>
        <dbReference type="ARBA" id="ARBA00004141"/>
    </source>
</evidence>
<dbReference type="GO" id="GO:0016765">
    <property type="term" value="F:transferase activity, transferring alkyl or aryl (other than methyl) groups"/>
    <property type="evidence" value="ECO:0007669"/>
    <property type="project" value="InterPro"/>
</dbReference>
<evidence type="ECO:0000256" key="8">
    <source>
        <dbReference type="ARBA" id="ARBA00023136"/>
    </source>
</evidence>
<keyword evidence="5 10" id="KW-0808">Transferase</keyword>
<dbReference type="EMBL" id="MU858181">
    <property type="protein sequence ID" value="KAK4210217.1"/>
    <property type="molecule type" value="Genomic_DNA"/>
</dbReference>
<dbReference type="InterPro" id="IPR030470">
    <property type="entry name" value="UbiA_prenylTrfase_CS"/>
</dbReference>
<sequence length="364" mass="39132">MAVTQTTAGKNQQILLNGNGNGHVTNGKSNGGYVQPQSVKVEHNLAKGIWQLCRLHTVEGLSTASIGWVALFFYAVQQNLSFDSQVQKAFFGILASFQITHGVFCMWNDICDRDFDGKVARTKQRPLPSGMVTYPEAMVAFIVGFGLAIGATYAILGLDVTLAMGPAWVLSFIYPLCKRVIWAPQVVLGLTMATCVFPPWVALGGELAELPFAGKFFGGALVTGGQFEVAGGVRLLNLPGNLFGAIFSWLVYIDLIYASQDRVDDTGAGVKSLAVFLGDHLKSGLTFLGALQTFFFLSAAYEATASTFLWTAGVAVWVLSIPFSIIRLDPADRESGGRIFLVNAFLVLYMAGVAGLDVFLTAKQ</sequence>
<organism evidence="10 11">
    <name type="scientific">Rhypophila decipiens</name>
    <dbReference type="NCBI Taxonomy" id="261697"/>
    <lineage>
        <taxon>Eukaryota</taxon>
        <taxon>Fungi</taxon>
        <taxon>Dikarya</taxon>
        <taxon>Ascomycota</taxon>
        <taxon>Pezizomycotina</taxon>
        <taxon>Sordariomycetes</taxon>
        <taxon>Sordariomycetidae</taxon>
        <taxon>Sordariales</taxon>
        <taxon>Naviculisporaceae</taxon>
        <taxon>Rhypophila</taxon>
    </lineage>
</organism>
<feature type="transmembrane region" description="Helical" evidence="9">
    <location>
        <begin position="181"/>
        <end position="201"/>
    </location>
</feature>
<gene>
    <name evidence="10" type="ORF">QBC37DRAFT_322544</name>
</gene>
<evidence type="ECO:0000256" key="5">
    <source>
        <dbReference type="ARBA" id="ARBA00022679"/>
    </source>
</evidence>
<reference evidence="10" key="1">
    <citation type="journal article" date="2023" name="Mol. Phylogenet. Evol.">
        <title>Genome-scale phylogeny and comparative genomics of the fungal order Sordariales.</title>
        <authorList>
            <person name="Hensen N."/>
            <person name="Bonometti L."/>
            <person name="Westerberg I."/>
            <person name="Brannstrom I.O."/>
            <person name="Guillou S."/>
            <person name="Cros-Aarteil S."/>
            <person name="Calhoun S."/>
            <person name="Haridas S."/>
            <person name="Kuo A."/>
            <person name="Mondo S."/>
            <person name="Pangilinan J."/>
            <person name="Riley R."/>
            <person name="LaButti K."/>
            <person name="Andreopoulos B."/>
            <person name="Lipzen A."/>
            <person name="Chen C."/>
            <person name="Yan M."/>
            <person name="Daum C."/>
            <person name="Ng V."/>
            <person name="Clum A."/>
            <person name="Steindorff A."/>
            <person name="Ohm R.A."/>
            <person name="Martin F."/>
            <person name="Silar P."/>
            <person name="Natvig D.O."/>
            <person name="Lalanne C."/>
            <person name="Gautier V."/>
            <person name="Ament-Velasquez S.L."/>
            <person name="Kruys A."/>
            <person name="Hutchinson M.I."/>
            <person name="Powell A.J."/>
            <person name="Barry K."/>
            <person name="Miller A.N."/>
            <person name="Grigoriev I.V."/>
            <person name="Debuchy R."/>
            <person name="Gladieux P."/>
            <person name="Hiltunen Thoren M."/>
            <person name="Johannesson H."/>
        </authorList>
    </citation>
    <scope>NUCLEOTIDE SEQUENCE</scope>
    <source>
        <strain evidence="10">PSN293</strain>
    </source>
</reference>
<comment type="pathway">
    <text evidence="3">Secondary metabolite biosynthesis; terpenoid biosynthesis.</text>
</comment>
<keyword evidence="7 9" id="KW-1133">Transmembrane helix</keyword>
<dbReference type="Gene3D" id="1.10.357.140">
    <property type="entry name" value="UbiA prenyltransferase"/>
    <property type="match status" value="1"/>
</dbReference>
<dbReference type="InterPro" id="IPR039653">
    <property type="entry name" value="Prenyltransferase"/>
</dbReference>
<comment type="subcellular location">
    <subcellularLocation>
        <location evidence="2">Membrane</location>
        <topology evidence="2">Multi-pass membrane protein</topology>
    </subcellularLocation>
</comment>
<evidence type="ECO:0000256" key="4">
    <source>
        <dbReference type="ARBA" id="ARBA00005985"/>
    </source>
</evidence>
<reference evidence="10" key="2">
    <citation type="submission" date="2023-05" db="EMBL/GenBank/DDBJ databases">
        <authorList>
            <consortium name="Lawrence Berkeley National Laboratory"/>
            <person name="Steindorff A."/>
            <person name="Hensen N."/>
            <person name="Bonometti L."/>
            <person name="Westerberg I."/>
            <person name="Brannstrom I.O."/>
            <person name="Guillou S."/>
            <person name="Cros-Aarteil S."/>
            <person name="Calhoun S."/>
            <person name="Haridas S."/>
            <person name="Kuo A."/>
            <person name="Mondo S."/>
            <person name="Pangilinan J."/>
            <person name="Riley R."/>
            <person name="Labutti K."/>
            <person name="Andreopoulos B."/>
            <person name="Lipzen A."/>
            <person name="Chen C."/>
            <person name="Yanf M."/>
            <person name="Daum C."/>
            <person name="Ng V."/>
            <person name="Clum A."/>
            <person name="Ohm R."/>
            <person name="Martin F."/>
            <person name="Silar P."/>
            <person name="Natvig D."/>
            <person name="Lalanne C."/>
            <person name="Gautier V."/>
            <person name="Ament-Velasquez S.L."/>
            <person name="Kruys A."/>
            <person name="Hutchinson M.I."/>
            <person name="Powell A.J."/>
            <person name="Barry K."/>
            <person name="Miller A.N."/>
            <person name="Grigoriev I.V."/>
            <person name="Debuchy R."/>
            <person name="Gladieux P."/>
            <person name="Thoren M.H."/>
            <person name="Johannesson H."/>
        </authorList>
    </citation>
    <scope>NUCLEOTIDE SEQUENCE</scope>
    <source>
        <strain evidence="10">PSN293</strain>
    </source>
</reference>
<dbReference type="PROSITE" id="PS00943">
    <property type="entry name" value="UBIA"/>
    <property type="match status" value="1"/>
</dbReference>